<organism evidence="1 2">
    <name type="scientific">Chitinophaga flava</name>
    <dbReference type="NCBI Taxonomy" id="2259036"/>
    <lineage>
        <taxon>Bacteria</taxon>
        <taxon>Pseudomonadati</taxon>
        <taxon>Bacteroidota</taxon>
        <taxon>Chitinophagia</taxon>
        <taxon>Chitinophagales</taxon>
        <taxon>Chitinophagaceae</taxon>
        <taxon>Chitinophaga</taxon>
    </lineage>
</organism>
<evidence type="ECO:0000313" key="2">
    <source>
        <dbReference type="Proteomes" id="UP000253410"/>
    </source>
</evidence>
<comment type="caution">
    <text evidence="1">The sequence shown here is derived from an EMBL/GenBank/DDBJ whole genome shotgun (WGS) entry which is preliminary data.</text>
</comment>
<keyword evidence="2" id="KW-1185">Reference proteome</keyword>
<dbReference type="OrthoDB" id="9794212at2"/>
<reference evidence="1 2" key="1">
    <citation type="submission" date="2018-05" db="EMBL/GenBank/DDBJ databases">
        <title>Chitinophaga sp. K3CV102501T nov., isolated from isolated from a monsoon evergreen broad-leaved forest soil.</title>
        <authorList>
            <person name="Lv Y."/>
        </authorList>
    </citation>
    <scope>NUCLEOTIDE SEQUENCE [LARGE SCALE GENOMIC DNA]</scope>
    <source>
        <strain evidence="1 2">GDMCC 1.1325</strain>
    </source>
</reference>
<proteinExistence type="predicted"/>
<gene>
    <name evidence="1" type="ORF">DF182_15045</name>
</gene>
<accession>A0A365Y5N6</accession>
<name>A0A365Y5N6_9BACT</name>
<dbReference type="Pfam" id="PF12710">
    <property type="entry name" value="HAD"/>
    <property type="match status" value="1"/>
</dbReference>
<sequence length="196" mass="22269">MNTAFDFDGTLTDKDTLLGFFLAGTVKHRNVKLLLYFVCACLTKTRFLSNTRLKEVGVYLFLKGKSKAEIEQQSKLYAKSIKLNQVFFNDYCSTENAKVVISASFYEYLKYIFDPEKVIASSLRYSGKGEVEGVAFNCYHEAKRTAMYQRGINHIDLFYTDNLQADGPIVRMSGSVMLVKKGGITSKIQVNENTYF</sequence>
<evidence type="ECO:0000313" key="1">
    <source>
        <dbReference type="EMBL" id="RBL93810.1"/>
    </source>
</evidence>
<evidence type="ECO:0008006" key="3">
    <source>
        <dbReference type="Google" id="ProtNLM"/>
    </source>
</evidence>
<dbReference type="RefSeq" id="WP_113616396.1">
    <property type="nucleotide sequence ID" value="NZ_QFFJ01000001.1"/>
</dbReference>
<dbReference type="Proteomes" id="UP000253410">
    <property type="component" value="Unassembled WGS sequence"/>
</dbReference>
<dbReference type="EMBL" id="QFFJ01000001">
    <property type="protein sequence ID" value="RBL93810.1"/>
    <property type="molecule type" value="Genomic_DNA"/>
</dbReference>
<dbReference type="AlphaFoldDB" id="A0A365Y5N6"/>
<protein>
    <recommendedName>
        <fullName evidence="3">Haloacid dehalogenase-like hydrolase</fullName>
    </recommendedName>
</protein>